<reference evidence="1 2" key="1">
    <citation type="submission" date="2020-08" db="EMBL/GenBank/DDBJ databases">
        <title>Genomic Encyclopedia of Type Strains, Phase IV (KMG-V): Genome sequencing to study the core and pangenomes of soil and plant-associated prokaryotes.</title>
        <authorList>
            <person name="Whitman W."/>
        </authorList>
    </citation>
    <scope>NUCLEOTIDE SEQUENCE [LARGE SCALE GENOMIC DNA]</scope>
    <source>
        <strain evidence="1 2">JPY158</strain>
    </source>
</reference>
<dbReference type="OrthoDB" id="9134834at2"/>
<sequence length="173" mass="19610">MWQINHHPINDADPAAIPEEEGFIHSIGGAGLFAEKSREPCIRFCERNRDRVLSCLPNSLADVVRPTSFGMMLDLVKAHGGCRLYLPTRHEKFFHRTGLYVPEPIYIRWRDTADVNGQIDIPNVWGLLQALRRAAIRTALARGWSPDALHSTFGISRRQIKAYLLDEHETAPS</sequence>
<accession>A0A6I1Q9W1</accession>
<name>A0A6I1Q9W1_PARAM</name>
<evidence type="ECO:0000313" key="1">
    <source>
        <dbReference type="EMBL" id="MBB5429168.1"/>
    </source>
</evidence>
<proteinExistence type="predicted"/>
<evidence type="ECO:0000313" key="2">
    <source>
        <dbReference type="Proteomes" id="UP000592780"/>
    </source>
</evidence>
<organism evidence="1 2">
    <name type="scientific">Paraburkholderia atlantica</name>
    <dbReference type="NCBI Taxonomy" id="2654982"/>
    <lineage>
        <taxon>Bacteria</taxon>
        <taxon>Pseudomonadati</taxon>
        <taxon>Pseudomonadota</taxon>
        <taxon>Betaproteobacteria</taxon>
        <taxon>Burkholderiales</taxon>
        <taxon>Burkholderiaceae</taxon>
        <taxon>Paraburkholderia</taxon>
    </lineage>
</organism>
<dbReference type="RefSeq" id="WP_152854699.1">
    <property type="nucleotide sequence ID" value="NZ_JACHDD010000020.1"/>
</dbReference>
<comment type="caution">
    <text evidence="1">The sequence shown here is derived from an EMBL/GenBank/DDBJ whole genome shotgun (WGS) entry which is preliminary data.</text>
</comment>
<keyword evidence="2" id="KW-1185">Reference proteome</keyword>
<evidence type="ECO:0008006" key="3">
    <source>
        <dbReference type="Google" id="ProtNLM"/>
    </source>
</evidence>
<gene>
    <name evidence="1" type="ORF">HDG40_007365</name>
</gene>
<dbReference type="EMBL" id="JACHDD010000020">
    <property type="protein sequence ID" value="MBB5429168.1"/>
    <property type="molecule type" value="Genomic_DNA"/>
</dbReference>
<protein>
    <recommendedName>
        <fullName evidence="3">Mor transcription activator domain-containing protein</fullName>
    </recommendedName>
</protein>
<dbReference type="AlphaFoldDB" id="A0A6I1Q9W1"/>
<dbReference type="Proteomes" id="UP000592780">
    <property type="component" value="Unassembled WGS sequence"/>
</dbReference>